<gene>
    <name evidence="1" type="ORF">bsdtb5_14120</name>
</gene>
<organism evidence="1 2">
    <name type="scientific">Anaeromicropila herbilytica</name>
    <dbReference type="NCBI Taxonomy" id="2785025"/>
    <lineage>
        <taxon>Bacteria</taxon>
        <taxon>Bacillati</taxon>
        <taxon>Bacillota</taxon>
        <taxon>Clostridia</taxon>
        <taxon>Lachnospirales</taxon>
        <taxon>Lachnospiraceae</taxon>
        <taxon>Anaeromicropila</taxon>
    </lineage>
</organism>
<evidence type="ECO:0000313" key="1">
    <source>
        <dbReference type="EMBL" id="BCN30117.1"/>
    </source>
</evidence>
<accession>A0A7R7EJV2</accession>
<dbReference type="EMBL" id="AP024169">
    <property type="protein sequence ID" value="BCN30117.1"/>
    <property type="molecule type" value="Genomic_DNA"/>
</dbReference>
<dbReference type="Proteomes" id="UP000595897">
    <property type="component" value="Chromosome"/>
</dbReference>
<reference evidence="1 2" key="1">
    <citation type="submission" date="2020-11" db="EMBL/GenBank/DDBJ databases">
        <title>Draft genome sequencing of a Lachnospiraceae strain isolated from anoxic soil subjected to BSD treatment.</title>
        <authorList>
            <person name="Uek A."/>
            <person name="Tonouchi A."/>
        </authorList>
    </citation>
    <scope>NUCLEOTIDE SEQUENCE [LARGE SCALE GENOMIC DNA]</scope>
    <source>
        <strain evidence="1 2">TB5</strain>
    </source>
</reference>
<dbReference type="RefSeq" id="WP_271715363.1">
    <property type="nucleotide sequence ID" value="NZ_AP024169.1"/>
</dbReference>
<dbReference type="AlphaFoldDB" id="A0A7R7EJV2"/>
<proteinExistence type="predicted"/>
<dbReference type="KEGG" id="ahb:bsdtb5_14120"/>
<name>A0A7R7EJV2_9FIRM</name>
<protein>
    <submittedName>
        <fullName evidence="1">Uncharacterized protein</fullName>
    </submittedName>
</protein>
<sequence length="351" mass="40735">MIIKMGTDRFWVRVSNIERWADILSTLPERIPCKNKKDIAKDYLHYKVDEGGRIINADEVYGLFGVEKSKTSVTIVGSNFIKENDDCYELTEGAINLLNNYKHNAAWEKTLGEQLLKYSLRVRTLALALLNGGYLYFEKGYMENFTSAYINYENIDYHIFSSKSEDININNLLNVYSSKVLGPFWKEELNIIDDEIIQIQGVNKEEPSLGSMSTYLKIPMMLFEYLNWLKEEADGKYILDKHKIKEDISEEIFNSLIFDVSLDDMEVLKELIVNNSDARGFFSLEIVGSFLKDKIDSGDEKSYDQWIDHYFMSSINEGRLRIVDHEQGQPRHGRGLFGKKDYQLIKLEIVN</sequence>
<keyword evidence="2" id="KW-1185">Reference proteome</keyword>
<evidence type="ECO:0000313" key="2">
    <source>
        <dbReference type="Proteomes" id="UP000595897"/>
    </source>
</evidence>